<dbReference type="SUPFAM" id="SSF52738">
    <property type="entry name" value="Methylesterase CheB, C-terminal domain"/>
    <property type="match status" value="1"/>
</dbReference>
<dbReference type="GO" id="GO:0000156">
    <property type="term" value="F:phosphorelay response regulator activity"/>
    <property type="evidence" value="ECO:0007669"/>
    <property type="project" value="InterPro"/>
</dbReference>
<feature type="domain" description="CheB-type methylesterase" evidence="9">
    <location>
        <begin position="170"/>
        <end position="365"/>
    </location>
</feature>
<protein>
    <recommendedName>
        <fullName evidence="4">Protein-glutamate methylesterase/protein-glutamine glutaminase</fullName>
        <ecNumber evidence="4">3.1.1.61</ecNumber>
        <ecNumber evidence="4">3.5.1.44</ecNumber>
    </recommendedName>
</protein>
<evidence type="ECO:0000313" key="10">
    <source>
        <dbReference type="EMBL" id="MXO59807.1"/>
    </source>
</evidence>
<feature type="region of interest" description="Disordered" evidence="7">
    <location>
        <begin position="151"/>
        <end position="173"/>
    </location>
</feature>
<keyword evidence="2 4" id="KW-0378">Hydrolase</keyword>
<dbReference type="CDD" id="cd16432">
    <property type="entry name" value="CheB_Rec"/>
    <property type="match status" value="1"/>
</dbReference>
<feature type="active site" evidence="4 5">
    <location>
        <position position="307"/>
    </location>
</feature>
<dbReference type="InterPro" id="IPR000673">
    <property type="entry name" value="Sig_transdc_resp-reg_Me-estase"/>
</dbReference>
<keyword evidence="4" id="KW-0963">Cytoplasm</keyword>
<gene>
    <name evidence="4 10" type="primary">cheB</name>
    <name evidence="10" type="ORF">GRI89_09670</name>
</gene>
<feature type="modified residue" description="4-aspartylphosphate" evidence="4 6">
    <location>
        <position position="74"/>
    </location>
</feature>
<dbReference type="GO" id="GO:0008168">
    <property type="term" value="F:methyltransferase activity"/>
    <property type="evidence" value="ECO:0007669"/>
    <property type="project" value="UniProtKB-KW"/>
</dbReference>
<name>A0A6I4SXP9_9SPHN</name>
<dbReference type="EC" id="3.5.1.44" evidence="4"/>
<evidence type="ECO:0000256" key="1">
    <source>
        <dbReference type="ARBA" id="ARBA00022500"/>
    </source>
</evidence>
<feature type="domain" description="Response regulatory" evidence="8">
    <location>
        <begin position="23"/>
        <end position="141"/>
    </location>
</feature>
<reference evidence="10 11" key="1">
    <citation type="submission" date="2019-12" db="EMBL/GenBank/DDBJ databases">
        <title>Genomic-based taxomic classification of the family Erythrobacteraceae.</title>
        <authorList>
            <person name="Xu L."/>
        </authorList>
    </citation>
    <scope>NUCLEOTIDE SEQUENCE [LARGE SCALE GENOMIC DNA]</scope>
    <source>
        <strain evidence="10 11">MCCC 1K01500</strain>
    </source>
</reference>
<comment type="PTM">
    <text evidence="4">Phosphorylated by CheA. Phosphorylation of the N-terminal regulatory domain activates the methylesterase activity.</text>
</comment>
<sequence length="367" mass="37907">MGFATTLGRPGSGPESERGHGIRVLVVDDSLIVRSAFSRLIEQEEGLVLTAAVSNAEDALQLLVTERVNVILLDLEMPGMGGLDALPKMIQRAREAKILVVSSHAKDGAEATVEALSLGAADTLQKPTGGFDQAYREILVGKIHALGRKPLRRAAKSATTPETPPPALRPASRQRARVLAIGASTGGIHALGQLFGTLPRNLGIPILVTQHLPQSFNEAFRNQLQDVSGLPAVAAEDGQVLLPGRIAVAPGDAHLTVVPSHSEHVIKLDRRPAPSGCMPSVDPMFASLAMTHGASALGVVLTGMGRDGTEGAMELAEAGGTLLVQNEASSAVWGMPGSIARAGLASAILHPFDLAARIASAAGVGSA</sequence>
<comment type="domain">
    <text evidence="4">Contains a C-terminal catalytic domain, and an N-terminal region which modulates catalytic activity.</text>
</comment>
<accession>A0A6I4SXP9</accession>
<dbReference type="SUPFAM" id="SSF52172">
    <property type="entry name" value="CheY-like"/>
    <property type="match status" value="1"/>
</dbReference>
<comment type="function">
    <text evidence="4">Involved in chemotaxis. Part of a chemotaxis signal transduction system that modulates chemotaxis in response to various stimuli. Catalyzes the demethylation of specific methylglutamate residues introduced into the chemoreceptors (methyl-accepting chemotaxis proteins or MCP) by CheR. Also mediates the irreversible deamidation of specific glutamine residues to glutamic acid.</text>
</comment>
<comment type="catalytic activity">
    <reaction evidence="3 4">
        <text>[protein]-L-glutamate 5-O-methyl ester + H2O = L-glutamyl-[protein] + methanol + H(+)</text>
        <dbReference type="Rhea" id="RHEA:23236"/>
        <dbReference type="Rhea" id="RHEA-COMP:10208"/>
        <dbReference type="Rhea" id="RHEA-COMP:10311"/>
        <dbReference type="ChEBI" id="CHEBI:15377"/>
        <dbReference type="ChEBI" id="CHEBI:15378"/>
        <dbReference type="ChEBI" id="CHEBI:17790"/>
        <dbReference type="ChEBI" id="CHEBI:29973"/>
        <dbReference type="ChEBI" id="CHEBI:82795"/>
        <dbReference type="EC" id="3.1.1.61"/>
    </reaction>
</comment>
<evidence type="ECO:0000259" key="9">
    <source>
        <dbReference type="PROSITE" id="PS50122"/>
    </source>
</evidence>
<dbReference type="PROSITE" id="PS50122">
    <property type="entry name" value="CHEB"/>
    <property type="match status" value="1"/>
</dbReference>
<feature type="active site" evidence="4 5">
    <location>
        <position position="184"/>
    </location>
</feature>
<dbReference type="NCBIfam" id="NF001965">
    <property type="entry name" value="PRK00742.1"/>
    <property type="match status" value="1"/>
</dbReference>
<comment type="catalytic activity">
    <reaction evidence="4">
        <text>L-glutaminyl-[protein] + H2O = L-glutamyl-[protein] + NH4(+)</text>
        <dbReference type="Rhea" id="RHEA:16441"/>
        <dbReference type="Rhea" id="RHEA-COMP:10207"/>
        <dbReference type="Rhea" id="RHEA-COMP:10208"/>
        <dbReference type="ChEBI" id="CHEBI:15377"/>
        <dbReference type="ChEBI" id="CHEBI:28938"/>
        <dbReference type="ChEBI" id="CHEBI:29973"/>
        <dbReference type="ChEBI" id="CHEBI:30011"/>
        <dbReference type="EC" id="3.5.1.44"/>
    </reaction>
</comment>
<evidence type="ECO:0000256" key="2">
    <source>
        <dbReference type="ARBA" id="ARBA00022801"/>
    </source>
</evidence>
<keyword evidence="1 4" id="KW-0145">Chemotaxis</keyword>
<dbReference type="PROSITE" id="PS50110">
    <property type="entry name" value="RESPONSE_REGULATORY"/>
    <property type="match status" value="1"/>
</dbReference>
<comment type="subcellular location">
    <subcellularLocation>
        <location evidence="4">Cytoplasm</location>
    </subcellularLocation>
</comment>
<dbReference type="Gene3D" id="3.40.50.2300">
    <property type="match status" value="1"/>
</dbReference>
<dbReference type="InterPro" id="IPR011006">
    <property type="entry name" value="CheY-like_superfamily"/>
</dbReference>
<dbReference type="EC" id="3.1.1.61" evidence="4"/>
<dbReference type="Proteomes" id="UP000433652">
    <property type="component" value="Unassembled WGS sequence"/>
</dbReference>
<dbReference type="EMBL" id="WTYM01000039">
    <property type="protein sequence ID" value="MXO59807.1"/>
    <property type="molecule type" value="Genomic_DNA"/>
</dbReference>
<evidence type="ECO:0000256" key="3">
    <source>
        <dbReference type="ARBA" id="ARBA00048267"/>
    </source>
</evidence>
<feature type="active site" evidence="4 5">
    <location>
        <position position="211"/>
    </location>
</feature>
<dbReference type="PIRSF" id="PIRSF000876">
    <property type="entry name" value="RR_chemtxs_CheB"/>
    <property type="match status" value="1"/>
</dbReference>
<dbReference type="InterPro" id="IPR035909">
    <property type="entry name" value="CheB_C"/>
</dbReference>
<dbReference type="InterPro" id="IPR008248">
    <property type="entry name" value="CheB-like"/>
</dbReference>
<dbReference type="GO" id="GO:0050568">
    <property type="term" value="F:protein-glutamine glutaminase activity"/>
    <property type="evidence" value="ECO:0007669"/>
    <property type="project" value="UniProtKB-UniRule"/>
</dbReference>
<dbReference type="InterPro" id="IPR001789">
    <property type="entry name" value="Sig_transdc_resp-reg_receiver"/>
</dbReference>
<dbReference type="GO" id="GO:0006935">
    <property type="term" value="P:chemotaxis"/>
    <property type="evidence" value="ECO:0007669"/>
    <property type="project" value="UniProtKB-UniRule"/>
</dbReference>
<dbReference type="Gene3D" id="3.40.50.180">
    <property type="entry name" value="Methylesterase CheB, C-terminal domain"/>
    <property type="match status" value="1"/>
</dbReference>
<dbReference type="SMART" id="SM00448">
    <property type="entry name" value="REC"/>
    <property type="match status" value="1"/>
</dbReference>
<evidence type="ECO:0000256" key="5">
    <source>
        <dbReference type="PROSITE-ProRule" id="PRU00050"/>
    </source>
</evidence>
<evidence type="ECO:0000256" key="6">
    <source>
        <dbReference type="PROSITE-ProRule" id="PRU00169"/>
    </source>
</evidence>
<dbReference type="RefSeq" id="WP_159794600.1">
    <property type="nucleotide sequence ID" value="NZ_WTYM01000039.1"/>
</dbReference>
<comment type="similarity">
    <text evidence="4">Belongs to the CheB family.</text>
</comment>
<keyword evidence="10" id="KW-0489">Methyltransferase</keyword>
<evidence type="ECO:0000256" key="7">
    <source>
        <dbReference type="SAM" id="MobiDB-lite"/>
    </source>
</evidence>
<dbReference type="GO" id="GO:0032259">
    <property type="term" value="P:methylation"/>
    <property type="evidence" value="ECO:0007669"/>
    <property type="project" value="UniProtKB-KW"/>
</dbReference>
<dbReference type="GO" id="GO:0005737">
    <property type="term" value="C:cytoplasm"/>
    <property type="evidence" value="ECO:0007669"/>
    <property type="project" value="UniProtKB-SubCell"/>
</dbReference>
<dbReference type="PANTHER" id="PTHR42872">
    <property type="entry name" value="PROTEIN-GLUTAMATE METHYLESTERASE/PROTEIN-GLUTAMINE GLUTAMINASE"/>
    <property type="match status" value="1"/>
</dbReference>
<evidence type="ECO:0000259" key="8">
    <source>
        <dbReference type="PROSITE" id="PS50110"/>
    </source>
</evidence>
<organism evidence="10 11">
    <name type="scientific">Croceibacterium salegens</name>
    <dbReference type="NCBI Taxonomy" id="1737568"/>
    <lineage>
        <taxon>Bacteria</taxon>
        <taxon>Pseudomonadati</taxon>
        <taxon>Pseudomonadota</taxon>
        <taxon>Alphaproteobacteria</taxon>
        <taxon>Sphingomonadales</taxon>
        <taxon>Erythrobacteraceae</taxon>
        <taxon>Croceibacterium</taxon>
    </lineage>
</organism>
<dbReference type="OrthoDB" id="9793421at2"/>
<keyword evidence="10" id="KW-0808">Transferase</keyword>
<dbReference type="Pfam" id="PF01339">
    <property type="entry name" value="CheB_methylest"/>
    <property type="match status" value="1"/>
</dbReference>
<comment type="caution">
    <text evidence="10">The sequence shown here is derived from an EMBL/GenBank/DDBJ whole genome shotgun (WGS) entry which is preliminary data.</text>
</comment>
<proteinExistence type="inferred from homology"/>
<dbReference type="PANTHER" id="PTHR42872:SF3">
    <property type="entry name" value="PROTEIN-GLUTAMATE METHYLESTERASE_PROTEIN-GLUTAMINE GLUTAMINASE 1"/>
    <property type="match status" value="1"/>
</dbReference>
<dbReference type="Pfam" id="PF00072">
    <property type="entry name" value="Response_reg"/>
    <property type="match status" value="1"/>
</dbReference>
<evidence type="ECO:0000313" key="11">
    <source>
        <dbReference type="Proteomes" id="UP000433652"/>
    </source>
</evidence>
<dbReference type="CDD" id="cd17541">
    <property type="entry name" value="REC_CheB-like"/>
    <property type="match status" value="1"/>
</dbReference>
<evidence type="ECO:0000256" key="4">
    <source>
        <dbReference type="HAMAP-Rule" id="MF_00099"/>
    </source>
</evidence>
<keyword evidence="11" id="KW-1185">Reference proteome</keyword>
<dbReference type="AlphaFoldDB" id="A0A6I4SXP9"/>
<dbReference type="HAMAP" id="MF_00099">
    <property type="entry name" value="CheB_chemtxs"/>
    <property type="match status" value="1"/>
</dbReference>
<keyword evidence="4 6" id="KW-0597">Phosphoprotein</keyword>
<dbReference type="GO" id="GO:0008984">
    <property type="term" value="F:protein-glutamate methylesterase activity"/>
    <property type="evidence" value="ECO:0007669"/>
    <property type="project" value="UniProtKB-UniRule"/>
</dbReference>